<feature type="transmembrane region" description="Helical" evidence="1">
    <location>
        <begin position="298"/>
        <end position="319"/>
    </location>
</feature>
<sequence precursor="true">MVKLARGSVEATGRLGSVVIVLLLIVAGVAVRAPFLSTTCGSDVVQFAGFADTFLHRGFSFYEYNYWEAPGNNWPYPWRYIYGPVLLFTLAPLRLLVSDPVKVVRDTGLNIYVSPSWCAAVKSVFTAFDILVGLLIFLIAWKAMRVGRVRSTLASLLYLLNPMTIYISAIYGMFDNIALSLLLLGAYLYMYKGRELTGLFITGLSLSVKQTILPPVLVFLVDAFRRHGASRGFLNSILAVAAGALVPFTPFIVASPPSLALLVQAFAETSRPGFTEPLVYSFNGVSSLITFIRRESNLWVIESWWIPFTVLTVLTLLTYYRRGGDLLAAAFTSYAVFTASYWRVNHQYLVPLVAAISLILVSGKWRVLKPVSLFIYIWIGLWPVAFPTSWWSHVHLENPDVNTWRLLDSLSLMIFDPAFYVAYSLALTLGLYIMVTASLVYWRVDEAGSRT</sequence>
<dbReference type="STRING" id="765177.Desmu_1136"/>
<name>E8RAK0_DESM0</name>
<dbReference type="RefSeq" id="WP_013562658.1">
    <property type="nucleotide sequence ID" value="NC_014961.1"/>
</dbReference>
<feature type="transmembrane region" description="Helical" evidence="1">
    <location>
        <begin position="326"/>
        <end position="342"/>
    </location>
</feature>
<keyword evidence="1" id="KW-1133">Transmembrane helix</keyword>
<accession>E8RAK0</accession>
<evidence type="ECO:0000256" key="1">
    <source>
        <dbReference type="SAM" id="Phobius"/>
    </source>
</evidence>
<feature type="transmembrane region" description="Helical" evidence="1">
    <location>
        <begin position="373"/>
        <end position="392"/>
    </location>
</feature>
<dbReference type="GeneID" id="10153849"/>
<keyword evidence="1" id="KW-0812">Transmembrane</keyword>
<evidence type="ECO:0000313" key="3">
    <source>
        <dbReference type="Proteomes" id="UP000001068"/>
    </source>
</evidence>
<gene>
    <name evidence="2" type="ordered locus">Desmu_1136</name>
</gene>
<protein>
    <submittedName>
        <fullName evidence="2">PMT multi-domain protein</fullName>
    </submittedName>
</protein>
<reference evidence="2 3" key="2">
    <citation type="journal article" date="2011" name="Stand. Genomic Sci.">
        <title>Complete genome sequence of Desulfurococcus mucosus type strain (O7/1).</title>
        <authorList>
            <person name="Wirth R."/>
            <person name="Chertkov O."/>
            <person name="Held B."/>
            <person name="Lapidus A."/>
            <person name="Nolan M."/>
            <person name="Lucas S."/>
            <person name="Hammon N."/>
            <person name="Deshpande S."/>
            <person name="Cheng J.F."/>
            <person name="Tapia R."/>
            <person name="Han C."/>
            <person name="Goodwin L."/>
            <person name="Pitluck S."/>
            <person name="Liolios K."/>
            <person name="Ioanna P."/>
            <person name="Ivanova N."/>
            <person name="Mavromatis K."/>
            <person name="Mikhailova N."/>
            <person name="Pati A."/>
            <person name="Chen A."/>
            <person name="Palaniappan K."/>
            <person name="Land M."/>
            <person name="Hauser L."/>
            <person name="Chang Y.J."/>
            <person name="Jeffries C.D."/>
            <person name="Bilek Y."/>
            <person name="Hader T."/>
            <person name="Rohde M."/>
            <person name="Spring S."/>
            <person name="Sikorski J."/>
            <person name="Goker M."/>
            <person name="Woyke T."/>
            <person name="Bristow J."/>
            <person name="Eisen J.A."/>
            <person name="Markowitz V."/>
            <person name="Hugenholtz P."/>
            <person name="Kyrpides N.C."/>
            <person name="Klenk H.P."/>
        </authorList>
    </citation>
    <scope>NUCLEOTIDE SEQUENCE [LARGE SCALE GENOMIC DNA]</scope>
    <source>
        <strain evidence="3">ATCC 35584 / DSM 2162 / JCM 9187 / O7/1</strain>
    </source>
</reference>
<evidence type="ECO:0000313" key="2">
    <source>
        <dbReference type="EMBL" id="ADV65436.1"/>
    </source>
</evidence>
<dbReference type="EMBL" id="CP002363">
    <property type="protein sequence ID" value="ADV65436.1"/>
    <property type="molecule type" value="Genomic_DNA"/>
</dbReference>
<feature type="transmembrane region" description="Helical" evidence="1">
    <location>
        <begin position="124"/>
        <end position="144"/>
    </location>
</feature>
<dbReference type="HOGENOM" id="CLU_625033_0_0_2"/>
<dbReference type="KEGG" id="dmu:Desmu_1136"/>
<feature type="transmembrane region" description="Helical" evidence="1">
    <location>
        <begin position="12"/>
        <end position="31"/>
    </location>
</feature>
<organism evidence="2 3">
    <name type="scientific">Desulfurococcus mucosus (strain ATCC 35584 / DSM 2162 / JCM 9187 / O7/1)</name>
    <dbReference type="NCBI Taxonomy" id="765177"/>
    <lineage>
        <taxon>Archaea</taxon>
        <taxon>Thermoproteota</taxon>
        <taxon>Thermoprotei</taxon>
        <taxon>Desulfurococcales</taxon>
        <taxon>Desulfurococcaceae</taxon>
        <taxon>Desulfurococcus</taxon>
    </lineage>
</organism>
<keyword evidence="3" id="KW-1185">Reference proteome</keyword>
<keyword evidence="1" id="KW-0472">Membrane</keyword>
<feature type="transmembrane region" description="Helical" evidence="1">
    <location>
        <begin position="348"/>
        <end position="366"/>
    </location>
</feature>
<dbReference type="AlphaFoldDB" id="E8RAK0"/>
<reference evidence="3" key="1">
    <citation type="submission" date="2010-11" db="EMBL/GenBank/DDBJ databases">
        <title>The complete genome of Desulfurococcus mucosus DSM 2162.</title>
        <authorList>
            <consortium name="US DOE Joint Genome Institute (JGI-PGF)"/>
            <person name="Lucas S."/>
            <person name="Copeland A."/>
            <person name="Lapidus A."/>
            <person name="Bruce D."/>
            <person name="Goodwin L."/>
            <person name="Pitluck S."/>
            <person name="Kyrpides N."/>
            <person name="Mavromatis K."/>
            <person name="Pagani I."/>
            <person name="Ivanova N."/>
            <person name="Ovchinnikova G."/>
            <person name="Chertkov O."/>
            <person name="Held B."/>
            <person name="Brettin T."/>
            <person name="Detter J.C."/>
            <person name="Tapia R."/>
            <person name="Han C."/>
            <person name="Land M."/>
            <person name="Hauser L."/>
            <person name="Markowitz V."/>
            <person name="Cheng J.-F."/>
            <person name="Hugenholtz P."/>
            <person name="Woyke T."/>
            <person name="Wu D."/>
            <person name="Wirth R."/>
            <person name="Bilek Y."/>
            <person name="Hader T."/>
            <person name="Klenk H.-P."/>
            <person name="Eisen J.A."/>
        </authorList>
    </citation>
    <scope>NUCLEOTIDE SEQUENCE [LARGE SCALE GENOMIC DNA]</scope>
    <source>
        <strain evidence="3">ATCC 35584 / DSM 2162 / JCM 9187 / O7/1</strain>
    </source>
</reference>
<dbReference type="Proteomes" id="UP000001068">
    <property type="component" value="Chromosome"/>
</dbReference>
<feature type="transmembrane region" description="Helical" evidence="1">
    <location>
        <begin position="165"/>
        <end position="190"/>
    </location>
</feature>
<proteinExistence type="predicted"/>
<feature type="transmembrane region" description="Helical" evidence="1">
    <location>
        <begin position="420"/>
        <end position="442"/>
    </location>
</feature>
<dbReference type="eggNOG" id="arCOG07477">
    <property type="taxonomic scope" value="Archaea"/>
</dbReference>
<feature type="transmembrane region" description="Helical" evidence="1">
    <location>
        <begin position="233"/>
        <end position="253"/>
    </location>
</feature>